<evidence type="ECO:0000313" key="1">
    <source>
        <dbReference type="EMBL" id="MEQ2528739.1"/>
    </source>
</evidence>
<accession>A0ACC6SFC4</accession>
<dbReference type="EMBL" id="JBBMEW010000022">
    <property type="protein sequence ID" value="MEQ2528739.1"/>
    <property type="molecule type" value="Genomic_DNA"/>
</dbReference>
<protein>
    <submittedName>
        <fullName evidence="1">MerR family transcriptional regulator</fullName>
    </submittedName>
</protein>
<sequence>MTTKYSIGEFGKKTGLTIRTLHYYDELGILKPTLVTDKGRRYYSEQDFITLQKIVTLKFLGYSLDQIKEFLETKTWDIKDSLKLQKETMLEQKKQIENVLKALDHALNVMEHHGTVDPSLFITLINGIQMESEHKEFLKTILDEQKVEHIYSTPDDRQREIEKETIGIMAELNKLYGQDVESKIVQCQIEKLIDLMSEVAGGDLSFLEEVANVEIENEDWIFPSPFTKEVEEWVLKGIEINLVKRGINLHERTN</sequence>
<dbReference type="Proteomes" id="UP001439875">
    <property type="component" value="Unassembled WGS sequence"/>
</dbReference>
<name>A0ACC6SFC4_9BACI</name>
<comment type="caution">
    <text evidence="1">The sequence shown here is derived from an EMBL/GenBank/DDBJ whole genome shotgun (WGS) entry which is preliminary data.</text>
</comment>
<reference evidence="1" key="1">
    <citation type="submission" date="2024-03" db="EMBL/GenBank/DDBJ databases">
        <title>Human intestinal bacterial collection.</title>
        <authorList>
            <person name="Pauvert C."/>
            <person name="Hitch T.C.A."/>
            <person name="Clavel T."/>
        </authorList>
    </citation>
    <scope>NUCLEOTIDE SEQUENCE</scope>
    <source>
        <strain evidence="1">CLA-AA-H227</strain>
    </source>
</reference>
<organism evidence="1 2">
    <name type="scientific">Robertmurraya yapensis</name>
    <name type="common">ex Hitch et al 2024</name>
    <dbReference type="NCBI Taxonomy" id="3133160"/>
    <lineage>
        <taxon>Bacteria</taxon>
        <taxon>Bacillati</taxon>
        <taxon>Bacillota</taxon>
        <taxon>Bacilli</taxon>
        <taxon>Bacillales</taxon>
        <taxon>Bacillaceae</taxon>
        <taxon>Robertmurraya</taxon>
    </lineage>
</organism>
<gene>
    <name evidence="1" type="ORF">WMO40_18855</name>
</gene>
<evidence type="ECO:0000313" key="2">
    <source>
        <dbReference type="Proteomes" id="UP001439875"/>
    </source>
</evidence>
<proteinExistence type="predicted"/>
<keyword evidence="2" id="KW-1185">Reference proteome</keyword>